<evidence type="ECO:0000313" key="15">
    <source>
        <dbReference type="Proteomes" id="UP000064967"/>
    </source>
</evidence>
<keyword evidence="5" id="KW-0808">Transferase</keyword>
<dbReference type="InterPro" id="IPR003448">
    <property type="entry name" value="Mopterin_biosynth_MoaE"/>
</dbReference>
<keyword evidence="6" id="KW-0501">Molybdenum cofactor biosynthesis</keyword>
<protein>
    <recommendedName>
        <fullName evidence="4">Molybdopterin synthase catalytic subunit</fullName>
        <ecNumber evidence="3">2.8.1.12</ecNumber>
    </recommendedName>
    <alternativeName>
        <fullName evidence="11">MPT synthase subunit 2</fullName>
    </alternativeName>
    <alternativeName>
        <fullName evidence="9">Molybdenum cofactor biosynthesis protein E</fullName>
    </alternativeName>
    <alternativeName>
        <fullName evidence="10">Molybdopterin-converting factor large subunit</fullName>
    </alternativeName>
    <alternativeName>
        <fullName evidence="12">Molybdopterin-converting factor subunit 2</fullName>
    </alternativeName>
</protein>
<evidence type="ECO:0000256" key="12">
    <source>
        <dbReference type="ARBA" id="ARBA00032474"/>
    </source>
</evidence>
<dbReference type="InterPro" id="IPR036563">
    <property type="entry name" value="MoaE_sf"/>
</dbReference>
<evidence type="ECO:0000313" key="14">
    <source>
        <dbReference type="EMBL" id="AKV03230.1"/>
    </source>
</evidence>
<dbReference type="Pfam" id="PF02391">
    <property type="entry name" value="MoaE"/>
    <property type="match status" value="1"/>
</dbReference>
<comment type="subunit">
    <text evidence="8">Heterotetramer of 2 MoaD subunits and 2 MoaE subunits. Also stable as homodimer. The enzyme changes between these two forms during catalysis.</text>
</comment>
<evidence type="ECO:0000256" key="9">
    <source>
        <dbReference type="ARBA" id="ARBA00029745"/>
    </source>
</evidence>
<comment type="catalytic activity">
    <reaction evidence="13">
        <text>2 [molybdopterin-synthase sulfur-carrier protein]-C-terminal-Gly-aminoethanethioate + cyclic pyranopterin phosphate + H2O = molybdopterin + 2 [molybdopterin-synthase sulfur-carrier protein]-C-terminal Gly-Gly + 2 H(+)</text>
        <dbReference type="Rhea" id="RHEA:26333"/>
        <dbReference type="Rhea" id="RHEA-COMP:12202"/>
        <dbReference type="Rhea" id="RHEA-COMP:19907"/>
        <dbReference type="ChEBI" id="CHEBI:15377"/>
        <dbReference type="ChEBI" id="CHEBI:15378"/>
        <dbReference type="ChEBI" id="CHEBI:58698"/>
        <dbReference type="ChEBI" id="CHEBI:59648"/>
        <dbReference type="ChEBI" id="CHEBI:90778"/>
        <dbReference type="ChEBI" id="CHEBI:232372"/>
        <dbReference type="EC" id="2.8.1.12"/>
    </reaction>
</comment>
<comment type="similarity">
    <text evidence="2">Belongs to the MoaE family.</text>
</comment>
<dbReference type="GO" id="GO:0030366">
    <property type="term" value="F:molybdopterin synthase activity"/>
    <property type="evidence" value="ECO:0007669"/>
    <property type="project" value="UniProtKB-EC"/>
</dbReference>
<dbReference type="SUPFAM" id="SSF54690">
    <property type="entry name" value="Molybdopterin synthase subunit MoaE"/>
    <property type="match status" value="1"/>
</dbReference>
<dbReference type="FunFam" id="3.90.1170.40:FF:000004">
    <property type="entry name" value="Molybdopterin biosynthesis protein MoeE"/>
    <property type="match status" value="1"/>
</dbReference>
<dbReference type="PATRIC" id="fig|1391654.3.peg.10022"/>
<comment type="function">
    <text evidence="7">Converts molybdopterin precursor Z into molybdopterin. This requires the incorporation of two sulfur atoms into precursor Z to generate a dithiolene group. The sulfur is provided by MoaD.</text>
</comment>
<name>A0A0K1QCU4_9BACT</name>
<dbReference type="Gene3D" id="3.90.1170.40">
    <property type="entry name" value="Molybdopterin biosynthesis MoaE subunit"/>
    <property type="match status" value="1"/>
</dbReference>
<reference evidence="14 15" key="1">
    <citation type="submission" date="2015-08" db="EMBL/GenBank/DDBJ databases">
        <authorList>
            <person name="Babu N.S."/>
            <person name="Beckwith C.J."/>
            <person name="Beseler K.G."/>
            <person name="Brison A."/>
            <person name="Carone J.V."/>
            <person name="Caskin T.P."/>
            <person name="Diamond M."/>
            <person name="Durham M.E."/>
            <person name="Foxe J.M."/>
            <person name="Go M."/>
            <person name="Henderson B.A."/>
            <person name="Jones I.B."/>
            <person name="McGettigan J.A."/>
            <person name="Micheletti S.J."/>
            <person name="Nasrallah M.E."/>
            <person name="Ortiz D."/>
            <person name="Piller C.R."/>
            <person name="Privatt S.R."/>
            <person name="Schneider S.L."/>
            <person name="Sharp S."/>
            <person name="Smith T.C."/>
            <person name="Stanton J.D."/>
            <person name="Ullery H.E."/>
            <person name="Wilson R.J."/>
            <person name="Serrano M.G."/>
            <person name="Buck G."/>
            <person name="Lee V."/>
            <person name="Wang Y."/>
            <person name="Carvalho R."/>
            <person name="Voegtly L."/>
            <person name="Shi R."/>
            <person name="Duckworth R."/>
            <person name="Johnson A."/>
            <person name="Loviza R."/>
            <person name="Walstead R."/>
            <person name="Shah Z."/>
            <person name="Kiflezghi M."/>
            <person name="Wade K."/>
            <person name="Ball S.L."/>
            <person name="Bradley K.W."/>
            <person name="Asai D.J."/>
            <person name="Bowman C.A."/>
            <person name="Russell D.A."/>
            <person name="Pope W.H."/>
            <person name="Jacobs-Sera D."/>
            <person name="Hendrix R.W."/>
            <person name="Hatfull G.F."/>
        </authorList>
    </citation>
    <scope>NUCLEOTIDE SEQUENCE [LARGE SCALE GENOMIC DNA]</scope>
    <source>
        <strain evidence="14 15">DSM 27648</strain>
    </source>
</reference>
<dbReference type="Proteomes" id="UP000064967">
    <property type="component" value="Chromosome"/>
</dbReference>
<dbReference type="PANTHER" id="PTHR23404">
    <property type="entry name" value="MOLYBDOPTERIN SYNTHASE RELATED"/>
    <property type="match status" value="1"/>
</dbReference>
<proteinExistence type="inferred from homology"/>
<dbReference type="UniPathway" id="UPA00344"/>
<comment type="pathway">
    <text evidence="1">Cofactor biosynthesis; molybdopterin biosynthesis.</text>
</comment>
<keyword evidence="15" id="KW-1185">Reference proteome</keyword>
<dbReference type="EC" id="2.8.1.12" evidence="3"/>
<dbReference type="KEGG" id="llu:AKJ09_09893"/>
<dbReference type="AlphaFoldDB" id="A0A0K1QCU4"/>
<evidence type="ECO:0000256" key="1">
    <source>
        <dbReference type="ARBA" id="ARBA00005046"/>
    </source>
</evidence>
<evidence type="ECO:0000256" key="4">
    <source>
        <dbReference type="ARBA" id="ARBA00013858"/>
    </source>
</evidence>
<accession>A0A0K1QCU4</accession>
<evidence type="ECO:0000256" key="11">
    <source>
        <dbReference type="ARBA" id="ARBA00030781"/>
    </source>
</evidence>
<evidence type="ECO:0000256" key="7">
    <source>
        <dbReference type="ARBA" id="ARBA00025448"/>
    </source>
</evidence>
<organism evidence="14 15">
    <name type="scientific">Labilithrix luteola</name>
    <dbReference type="NCBI Taxonomy" id="1391654"/>
    <lineage>
        <taxon>Bacteria</taxon>
        <taxon>Pseudomonadati</taxon>
        <taxon>Myxococcota</taxon>
        <taxon>Polyangia</taxon>
        <taxon>Polyangiales</taxon>
        <taxon>Labilitrichaceae</taxon>
        <taxon>Labilithrix</taxon>
    </lineage>
</organism>
<evidence type="ECO:0000256" key="5">
    <source>
        <dbReference type="ARBA" id="ARBA00022679"/>
    </source>
</evidence>
<dbReference type="STRING" id="1391654.AKJ09_09893"/>
<sequence>MSFVDLREAPLSVDEAIAHVRRPGAGGIDVFLGVVRDHSDGREVTRLEYSAYLSMAKREMARIADAIEAEIPGVRVAAIHRVGSLSVGDAAIVCAASAPHRGEAFAACRALIDRIKADVPIWKREYGPDGAAWVGWVDARCEPHGHHEHEHAHHHHDHD</sequence>
<dbReference type="GO" id="GO:0006777">
    <property type="term" value="P:Mo-molybdopterin cofactor biosynthetic process"/>
    <property type="evidence" value="ECO:0007669"/>
    <property type="project" value="UniProtKB-KW"/>
</dbReference>
<dbReference type="EMBL" id="CP012333">
    <property type="protein sequence ID" value="AKV03230.1"/>
    <property type="molecule type" value="Genomic_DNA"/>
</dbReference>
<evidence type="ECO:0000256" key="6">
    <source>
        <dbReference type="ARBA" id="ARBA00023150"/>
    </source>
</evidence>
<dbReference type="CDD" id="cd00756">
    <property type="entry name" value="MoaE"/>
    <property type="match status" value="1"/>
</dbReference>
<evidence type="ECO:0000256" key="3">
    <source>
        <dbReference type="ARBA" id="ARBA00011950"/>
    </source>
</evidence>
<evidence type="ECO:0000256" key="8">
    <source>
        <dbReference type="ARBA" id="ARBA00026066"/>
    </source>
</evidence>
<gene>
    <name evidence="14" type="ORF">AKJ09_09893</name>
</gene>
<evidence type="ECO:0000256" key="13">
    <source>
        <dbReference type="ARBA" id="ARBA00049878"/>
    </source>
</evidence>
<evidence type="ECO:0000256" key="10">
    <source>
        <dbReference type="ARBA" id="ARBA00030407"/>
    </source>
</evidence>
<dbReference type="RefSeq" id="WP_240488844.1">
    <property type="nucleotide sequence ID" value="NZ_CP012333.1"/>
</dbReference>
<evidence type="ECO:0000256" key="2">
    <source>
        <dbReference type="ARBA" id="ARBA00005426"/>
    </source>
</evidence>